<name>A0A9P3HKM6_9FUNG</name>
<comment type="caution">
    <text evidence="2">The sequence shown here is derived from an EMBL/GenBank/DDBJ whole genome shotgun (WGS) entry which is preliminary data.</text>
</comment>
<feature type="region of interest" description="Disordered" evidence="1">
    <location>
        <begin position="1"/>
        <end position="63"/>
    </location>
</feature>
<accession>A0A9P3HKM6</accession>
<organism evidence="2 3">
    <name type="scientific">Entomortierella parvispora</name>
    <dbReference type="NCBI Taxonomy" id="205924"/>
    <lineage>
        <taxon>Eukaryota</taxon>
        <taxon>Fungi</taxon>
        <taxon>Fungi incertae sedis</taxon>
        <taxon>Mucoromycota</taxon>
        <taxon>Mortierellomycotina</taxon>
        <taxon>Mortierellomycetes</taxon>
        <taxon>Mortierellales</taxon>
        <taxon>Mortierellaceae</taxon>
        <taxon>Entomortierella</taxon>
    </lineage>
</organism>
<dbReference type="Proteomes" id="UP000827284">
    <property type="component" value="Unassembled WGS sequence"/>
</dbReference>
<sequence length="210" mass="22791">MFDQTSQPAQGQDLQSLPHFVPNSQPPSAPRKLPPSIAAHSTPKEVNNSKQESFKPTMPRANSATMVVASLPNNGVPAVRKEPLGPSQVAPKKKPASAAAAAAAAGSSKSDLVLSLSFVGMKYRGRHVFSSSDIIVLQNDDKNPYDKNAIKVMLKKNGAKWKHVAYVAGDDAKKLRECASEVRPERACLKFVSNSYTKDTAYYRMTIPRK</sequence>
<dbReference type="OrthoDB" id="2429955at2759"/>
<keyword evidence="3" id="KW-1185">Reference proteome</keyword>
<feature type="compositionally biased region" description="Polar residues" evidence="1">
    <location>
        <begin position="1"/>
        <end position="15"/>
    </location>
</feature>
<protein>
    <submittedName>
        <fullName evidence="2">Uncharacterized protein</fullName>
    </submittedName>
</protein>
<gene>
    <name evidence="2" type="ORF">EMPS_10839</name>
</gene>
<evidence type="ECO:0000256" key="1">
    <source>
        <dbReference type="SAM" id="MobiDB-lite"/>
    </source>
</evidence>
<evidence type="ECO:0000313" key="2">
    <source>
        <dbReference type="EMBL" id="GJJ78480.1"/>
    </source>
</evidence>
<reference evidence="2" key="1">
    <citation type="submission" date="2021-11" db="EMBL/GenBank/DDBJ databases">
        <authorList>
            <person name="Herlambang A."/>
            <person name="Guo Y."/>
            <person name="Takashima Y."/>
            <person name="Nishizawa T."/>
        </authorList>
    </citation>
    <scope>NUCLEOTIDE SEQUENCE</scope>
    <source>
        <strain evidence="2">E1425</strain>
    </source>
</reference>
<proteinExistence type="predicted"/>
<evidence type="ECO:0000313" key="3">
    <source>
        <dbReference type="Proteomes" id="UP000827284"/>
    </source>
</evidence>
<feature type="compositionally biased region" description="Pro residues" evidence="1">
    <location>
        <begin position="24"/>
        <end position="33"/>
    </location>
</feature>
<dbReference type="AlphaFoldDB" id="A0A9P3HKM6"/>
<dbReference type="Gene3D" id="3.30.70.2330">
    <property type="match status" value="1"/>
</dbReference>
<dbReference type="EMBL" id="BQFW01000015">
    <property type="protein sequence ID" value="GJJ78480.1"/>
    <property type="molecule type" value="Genomic_DNA"/>
</dbReference>
<reference evidence="2" key="2">
    <citation type="journal article" date="2022" name="Microbiol. Resour. Announc.">
        <title>Whole-Genome Sequence of Entomortierella parvispora E1425, a Mucoromycotan Fungus Associated with Burkholderiaceae-Related Endosymbiotic Bacteria.</title>
        <authorList>
            <person name="Herlambang A."/>
            <person name="Guo Y."/>
            <person name="Takashima Y."/>
            <person name="Narisawa K."/>
            <person name="Ohta H."/>
            <person name="Nishizawa T."/>
        </authorList>
    </citation>
    <scope>NUCLEOTIDE SEQUENCE</scope>
    <source>
        <strain evidence="2">E1425</strain>
    </source>
</reference>